<feature type="region of interest" description="Disordered" evidence="2">
    <location>
        <begin position="145"/>
        <end position="252"/>
    </location>
</feature>
<reference evidence="3 4" key="1">
    <citation type="submission" date="2015-08" db="EMBL/GenBank/DDBJ databases">
        <title>Next Generation Sequencing and Analysis of the Genome of Puccinia sorghi L Schw, the Causal Agent of Maize Common Rust.</title>
        <authorList>
            <person name="Rochi L."/>
            <person name="Burguener G."/>
            <person name="Darino M."/>
            <person name="Turjanski A."/>
            <person name="Kreff E."/>
            <person name="Dieguez M.J."/>
            <person name="Sacco F."/>
        </authorList>
    </citation>
    <scope>NUCLEOTIDE SEQUENCE [LARGE SCALE GENOMIC DNA]</scope>
    <source>
        <strain evidence="3 4">RO10H11247</strain>
    </source>
</reference>
<dbReference type="VEuPathDB" id="FungiDB:VP01_843g9"/>
<organism evidence="3 4">
    <name type="scientific">Puccinia sorghi</name>
    <dbReference type="NCBI Taxonomy" id="27349"/>
    <lineage>
        <taxon>Eukaryota</taxon>
        <taxon>Fungi</taxon>
        <taxon>Dikarya</taxon>
        <taxon>Basidiomycota</taxon>
        <taxon>Pucciniomycotina</taxon>
        <taxon>Pucciniomycetes</taxon>
        <taxon>Pucciniales</taxon>
        <taxon>Pucciniaceae</taxon>
        <taxon>Puccinia</taxon>
    </lineage>
</organism>
<evidence type="ECO:0000256" key="1">
    <source>
        <dbReference type="SAM" id="Coils"/>
    </source>
</evidence>
<protein>
    <submittedName>
        <fullName evidence="3">Uncharacterized protein</fullName>
    </submittedName>
</protein>
<sequence>MKLFEPGWDHVGAKTWVAKPARTNPVVVPRTTTVRAGELSRRPSIGRLDTTGRVHEQPQAVDEQARRMKELRLAELTRQLELTQLQHPSQPASAIGCSRPISPLSRHSLDIAPPKSSSDISHEHLVWQRKLQEADELNARIEALRQSGMPSDQLPSPIILPSRPASRPPTIPPTRPTPHDYYHHDTSSFAPDPVALRHQPSKKSFHSLSNYPSKPSSPVPPPPPPASSSSGSHHHTSQQREGGNRVSSVEEQASYYQALKDAEEVISKLRKSHDQLLEKVHFLEEQIVRKDAEIGDLNTRNTRLETYLADEQTAKDHLQRDNDRAMAQLRALSRHRDQTVAASNPPRPVEELRGLSGPAHVSATAAMATPEKIPQQNISNARAELLKREEMLDRQCGYSLSSHGSVDPAMARPGSRMASPAPAVPPPSQGTYPAHHLYHTHPLPRSTPLRPTPLPLDHHLPRSTTTAAAAVAYPHQYLHQSPSAPDFLPSSSSRLPPFSHFYPPY</sequence>
<feature type="compositionally biased region" description="Pro residues" evidence="2">
    <location>
        <begin position="215"/>
        <end position="226"/>
    </location>
</feature>
<keyword evidence="4" id="KW-1185">Reference proteome</keyword>
<feature type="compositionally biased region" description="Polar residues" evidence="2">
    <location>
        <begin position="239"/>
        <end position="252"/>
    </location>
</feature>
<evidence type="ECO:0000313" key="3">
    <source>
        <dbReference type="EMBL" id="KNZ45150.1"/>
    </source>
</evidence>
<dbReference type="AlphaFoldDB" id="A0A0L6UBF1"/>
<proteinExistence type="predicted"/>
<comment type="caution">
    <text evidence="3">The sequence shown here is derived from an EMBL/GenBank/DDBJ whole genome shotgun (WGS) entry which is preliminary data.</text>
</comment>
<feature type="region of interest" description="Disordered" evidence="2">
    <location>
        <begin position="400"/>
        <end position="436"/>
    </location>
</feature>
<feature type="compositionally biased region" description="Basic and acidic residues" evidence="2">
    <location>
        <begin position="177"/>
        <end position="186"/>
    </location>
</feature>
<evidence type="ECO:0000313" key="4">
    <source>
        <dbReference type="Proteomes" id="UP000037035"/>
    </source>
</evidence>
<gene>
    <name evidence="3" type="ORF">VP01_843g9</name>
</gene>
<dbReference type="Proteomes" id="UP000037035">
    <property type="component" value="Unassembled WGS sequence"/>
</dbReference>
<dbReference type="EMBL" id="LAVV01013982">
    <property type="protein sequence ID" value="KNZ45150.1"/>
    <property type="molecule type" value="Genomic_DNA"/>
</dbReference>
<evidence type="ECO:0000256" key="2">
    <source>
        <dbReference type="SAM" id="MobiDB-lite"/>
    </source>
</evidence>
<feature type="coiled-coil region" evidence="1">
    <location>
        <begin position="259"/>
        <end position="335"/>
    </location>
</feature>
<feature type="compositionally biased region" description="Pro residues" evidence="2">
    <location>
        <begin position="166"/>
        <end position="176"/>
    </location>
</feature>
<name>A0A0L6UBF1_9BASI</name>
<dbReference type="OrthoDB" id="2502113at2759"/>
<keyword evidence="1" id="KW-0175">Coiled coil</keyword>
<accession>A0A0L6UBF1</accession>